<protein>
    <submittedName>
        <fullName evidence="2">DNA-binding domain-containing protein</fullName>
    </submittedName>
</protein>
<evidence type="ECO:0000313" key="2">
    <source>
        <dbReference type="EMBL" id="MCM8557223.1"/>
    </source>
</evidence>
<dbReference type="GO" id="GO:0003677">
    <property type="term" value="F:DNA binding"/>
    <property type="evidence" value="ECO:0007669"/>
    <property type="project" value="UniProtKB-KW"/>
</dbReference>
<dbReference type="InterPro" id="IPR018640">
    <property type="entry name" value="DUF2063"/>
</dbReference>
<evidence type="ECO:0000313" key="3">
    <source>
        <dbReference type="Proteomes" id="UP001155128"/>
    </source>
</evidence>
<dbReference type="RefSeq" id="WP_252113109.1">
    <property type="nucleotide sequence ID" value="NZ_JAMSHT010000001.1"/>
</dbReference>
<dbReference type="AlphaFoldDB" id="A0A9X2EFW0"/>
<dbReference type="EMBL" id="JAMSHT010000001">
    <property type="protein sequence ID" value="MCM8557223.1"/>
    <property type="molecule type" value="Genomic_DNA"/>
</dbReference>
<organism evidence="2 3">
    <name type="scientific">Sphingomicrobium sediminis</name>
    <dbReference type="NCBI Taxonomy" id="2950949"/>
    <lineage>
        <taxon>Bacteria</taxon>
        <taxon>Pseudomonadati</taxon>
        <taxon>Pseudomonadota</taxon>
        <taxon>Alphaproteobacteria</taxon>
        <taxon>Sphingomonadales</taxon>
        <taxon>Sphingomonadaceae</taxon>
        <taxon>Sphingomicrobium</taxon>
    </lineage>
</organism>
<comment type="caution">
    <text evidence="2">The sequence shown here is derived from an EMBL/GenBank/DDBJ whole genome shotgun (WGS) entry which is preliminary data.</text>
</comment>
<feature type="domain" description="Putative DNA-binding" evidence="1">
    <location>
        <begin position="22"/>
        <end position="94"/>
    </location>
</feature>
<sequence length="231" mass="24902">MRPDAQIAMRTALERGPAFVRDGLFSGSRAAQLRGLKAYANTISHARFVALEETFPRTREMMGHDAFHQLAEAFLSADSNLRGPIRLIGSGFPALVPDAAARDLAAAEWHWLAAHGAAEAEALTLHSIKELSPEVLVATEVSLHPATRTVMLEAPEDLAWDGMPKSDDPILLLTRPDVDVLLHRLPTSAAGLFVQLRSPTMLGSLLEIDADSVTTLIQAGALTRSKESPTT</sequence>
<proteinExistence type="predicted"/>
<reference evidence="2" key="1">
    <citation type="submission" date="2022-06" db="EMBL/GenBank/DDBJ databases">
        <title>Sphingomicrobium sedimins sp. nov., a marine bacterium isolated from tidal flat.</title>
        <authorList>
            <person name="Kim C.-H."/>
            <person name="Yoo Y."/>
            <person name="Kim J.-J."/>
        </authorList>
    </citation>
    <scope>NUCLEOTIDE SEQUENCE</scope>
    <source>
        <strain evidence="2">GRR-S6-50</strain>
    </source>
</reference>
<accession>A0A9X2EFW0</accession>
<gene>
    <name evidence="2" type="ORF">NDO55_05240</name>
</gene>
<keyword evidence="3" id="KW-1185">Reference proteome</keyword>
<evidence type="ECO:0000259" key="1">
    <source>
        <dbReference type="Pfam" id="PF09836"/>
    </source>
</evidence>
<dbReference type="Proteomes" id="UP001155128">
    <property type="component" value="Unassembled WGS sequence"/>
</dbReference>
<keyword evidence="2" id="KW-0238">DNA-binding</keyword>
<dbReference type="Pfam" id="PF09836">
    <property type="entry name" value="DUF2063"/>
    <property type="match status" value="1"/>
</dbReference>
<name>A0A9X2EFW0_9SPHN</name>